<dbReference type="RefSeq" id="WP_386802006.1">
    <property type="nucleotide sequence ID" value="NZ_JBHTMU010000007.1"/>
</dbReference>
<organism evidence="2 3">
    <name type="scientific">Litorisediminicola beolgyonensis</name>
    <dbReference type="NCBI Taxonomy" id="1173614"/>
    <lineage>
        <taxon>Bacteria</taxon>
        <taxon>Pseudomonadati</taxon>
        <taxon>Pseudomonadota</taxon>
        <taxon>Alphaproteobacteria</taxon>
        <taxon>Rhodobacterales</taxon>
        <taxon>Paracoccaceae</taxon>
        <taxon>Litorisediminicola</taxon>
    </lineage>
</organism>
<dbReference type="EMBL" id="JBHTMU010000007">
    <property type="protein sequence ID" value="MFD1341945.1"/>
    <property type="molecule type" value="Genomic_DNA"/>
</dbReference>
<proteinExistence type="predicted"/>
<evidence type="ECO:0000313" key="3">
    <source>
        <dbReference type="Proteomes" id="UP001597135"/>
    </source>
</evidence>
<accession>A0ABW3ZFF6</accession>
<name>A0ABW3ZFF6_9RHOB</name>
<gene>
    <name evidence="2" type="ORF">ACFQ4E_05895</name>
</gene>
<keyword evidence="1" id="KW-0472">Membrane</keyword>
<comment type="caution">
    <text evidence="2">The sequence shown here is derived from an EMBL/GenBank/DDBJ whole genome shotgun (WGS) entry which is preliminary data.</text>
</comment>
<keyword evidence="1" id="KW-1133">Transmembrane helix</keyword>
<feature type="transmembrane region" description="Helical" evidence="1">
    <location>
        <begin position="53"/>
        <end position="73"/>
    </location>
</feature>
<sequence>MAIWTLWWAWWAAALLIALVEIVLPGFLFLGFAIGAALVGVFLLFGLTLELAALLTLFAVLSLVSWAVLRYLFRRPSGQARIVRHDIND</sequence>
<protein>
    <recommendedName>
        <fullName evidence="4">NfeD-like C-terminal domain-containing protein</fullName>
    </recommendedName>
</protein>
<feature type="transmembrane region" description="Helical" evidence="1">
    <location>
        <begin position="6"/>
        <end position="24"/>
    </location>
</feature>
<evidence type="ECO:0000313" key="2">
    <source>
        <dbReference type="EMBL" id="MFD1341945.1"/>
    </source>
</evidence>
<reference evidence="3" key="1">
    <citation type="journal article" date="2019" name="Int. J. Syst. Evol. Microbiol.">
        <title>The Global Catalogue of Microorganisms (GCM) 10K type strain sequencing project: providing services to taxonomists for standard genome sequencing and annotation.</title>
        <authorList>
            <consortium name="The Broad Institute Genomics Platform"/>
            <consortium name="The Broad Institute Genome Sequencing Center for Infectious Disease"/>
            <person name="Wu L."/>
            <person name="Ma J."/>
        </authorList>
    </citation>
    <scope>NUCLEOTIDE SEQUENCE [LARGE SCALE GENOMIC DNA]</scope>
    <source>
        <strain evidence="3">CCUG 62953</strain>
    </source>
</reference>
<dbReference type="Proteomes" id="UP001597135">
    <property type="component" value="Unassembled WGS sequence"/>
</dbReference>
<evidence type="ECO:0000256" key="1">
    <source>
        <dbReference type="SAM" id="Phobius"/>
    </source>
</evidence>
<keyword evidence="3" id="KW-1185">Reference proteome</keyword>
<evidence type="ECO:0008006" key="4">
    <source>
        <dbReference type="Google" id="ProtNLM"/>
    </source>
</evidence>
<keyword evidence="1" id="KW-0812">Transmembrane</keyword>